<accession>A0A4Z2G0W5</accession>
<dbReference type="Proteomes" id="UP000314294">
    <property type="component" value="Unassembled WGS sequence"/>
</dbReference>
<evidence type="ECO:0000313" key="1">
    <source>
        <dbReference type="EMBL" id="TNN46162.1"/>
    </source>
</evidence>
<dbReference type="EMBL" id="SRLO01000804">
    <property type="protein sequence ID" value="TNN46162.1"/>
    <property type="molecule type" value="Genomic_DNA"/>
</dbReference>
<evidence type="ECO:0000313" key="2">
    <source>
        <dbReference type="Proteomes" id="UP000314294"/>
    </source>
</evidence>
<reference evidence="1 2" key="1">
    <citation type="submission" date="2019-03" db="EMBL/GenBank/DDBJ databases">
        <title>First draft genome of Liparis tanakae, snailfish: a comprehensive survey of snailfish specific genes.</title>
        <authorList>
            <person name="Kim W."/>
            <person name="Song I."/>
            <person name="Jeong J.-H."/>
            <person name="Kim D."/>
            <person name="Kim S."/>
            <person name="Ryu S."/>
            <person name="Song J.Y."/>
            <person name="Lee S.K."/>
        </authorList>
    </citation>
    <scope>NUCLEOTIDE SEQUENCE [LARGE SCALE GENOMIC DNA]</scope>
    <source>
        <tissue evidence="1">Muscle</tissue>
    </source>
</reference>
<keyword evidence="2" id="KW-1185">Reference proteome</keyword>
<sequence>MMPHLVAIARAVEMLSPVTMRTQSETCRCKEYPQCASCIVGNGSLTFCGSAQTQTTPFGSRGLKSLNTTSESLLHCDWLKYLGAHRVLDAHHGDAGEAGEDVGLVLPVGLSVGGAEVSVSEADGAQPLRRHRLNHSLHQVVLVPGLKGLGLAADGQDLTAPGSTRAARVT</sequence>
<comment type="caution">
    <text evidence="1">The sequence shown here is derived from an EMBL/GenBank/DDBJ whole genome shotgun (WGS) entry which is preliminary data.</text>
</comment>
<dbReference type="AlphaFoldDB" id="A0A4Z2G0W5"/>
<name>A0A4Z2G0W5_9TELE</name>
<gene>
    <name evidence="1" type="ORF">EYF80_043629</name>
</gene>
<protein>
    <submittedName>
        <fullName evidence="1">Uncharacterized protein</fullName>
    </submittedName>
</protein>
<organism evidence="1 2">
    <name type="scientific">Liparis tanakae</name>
    <name type="common">Tanaka's snailfish</name>
    <dbReference type="NCBI Taxonomy" id="230148"/>
    <lineage>
        <taxon>Eukaryota</taxon>
        <taxon>Metazoa</taxon>
        <taxon>Chordata</taxon>
        <taxon>Craniata</taxon>
        <taxon>Vertebrata</taxon>
        <taxon>Euteleostomi</taxon>
        <taxon>Actinopterygii</taxon>
        <taxon>Neopterygii</taxon>
        <taxon>Teleostei</taxon>
        <taxon>Neoteleostei</taxon>
        <taxon>Acanthomorphata</taxon>
        <taxon>Eupercaria</taxon>
        <taxon>Perciformes</taxon>
        <taxon>Cottioidei</taxon>
        <taxon>Cottales</taxon>
        <taxon>Liparidae</taxon>
        <taxon>Liparis</taxon>
    </lineage>
</organism>
<proteinExistence type="predicted"/>